<comment type="function">
    <text evidence="5">Required for morphogenesis and for the elongation of the flagellar filament by facilitating polymerization of the flagellin monomers at the tip of growing filament. Forms a capping structure, which prevents flagellin subunits (transported through the central channel of the flagellum) from leaking out without polymerization at the distal end.</text>
</comment>
<dbReference type="GO" id="GO:0009424">
    <property type="term" value="C:bacterial-type flagellum hook"/>
    <property type="evidence" value="ECO:0007669"/>
    <property type="project" value="UniProtKB-UniRule"/>
</dbReference>
<feature type="domain" description="Flagellar hook-associated protein 2 N-terminal" evidence="6">
    <location>
        <begin position="12"/>
        <end position="121"/>
    </location>
</feature>
<dbReference type="GO" id="GO:0009421">
    <property type="term" value="C:bacterial-type flagellum filament cap"/>
    <property type="evidence" value="ECO:0007669"/>
    <property type="project" value="InterPro"/>
</dbReference>
<dbReference type="GO" id="GO:0005576">
    <property type="term" value="C:extracellular region"/>
    <property type="evidence" value="ECO:0007669"/>
    <property type="project" value="UniProtKB-SubCell"/>
</dbReference>
<reference evidence="9" key="1">
    <citation type="submission" date="2019-01" db="EMBL/GenBank/DDBJ databases">
        <title>Draft genomes of a novel of Sporanaerobacter strains.</title>
        <authorList>
            <person name="Ma S."/>
        </authorList>
    </citation>
    <scope>NUCLEOTIDE SEQUENCE [LARGE SCALE GENOMIC DNA]</scope>
    <source>
        <strain evidence="9">NJN-17</strain>
    </source>
</reference>
<name>A0A410Q9S1_9FIRM</name>
<dbReference type="InterPro" id="IPR010809">
    <property type="entry name" value="FliD_C"/>
</dbReference>
<comment type="similarity">
    <text evidence="1 5">Belongs to the FliD family.</text>
</comment>
<protein>
    <recommendedName>
        <fullName evidence="5">Flagellar hook-associated protein 2</fullName>
        <shortName evidence="5">HAP2</shortName>
    </recommendedName>
    <alternativeName>
        <fullName evidence="5">Flagellar cap protein</fullName>
    </alternativeName>
</protein>
<dbReference type="PANTHER" id="PTHR30288">
    <property type="entry name" value="FLAGELLAR CAP/ASSEMBLY PROTEIN FLID"/>
    <property type="match status" value="1"/>
</dbReference>
<comment type="subcellular location">
    <subcellularLocation>
        <location evidence="5">Secreted</location>
    </subcellularLocation>
    <subcellularLocation>
        <location evidence="5">Bacterial flagellum</location>
    </subcellularLocation>
</comment>
<evidence type="ECO:0000256" key="2">
    <source>
        <dbReference type="ARBA" id="ARBA00011255"/>
    </source>
</evidence>
<organism evidence="8 9">
    <name type="scientific">Acidilutibacter cellobiosedens</name>
    <dbReference type="NCBI Taxonomy" id="2507161"/>
    <lineage>
        <taxon>Bacteria</taxon>
        <taxon>Bacillati</taxon>
        <taxon>Bacillota</taxon>
        <taxon>Tissierellia</taxon>
        <taxon>Tissierellales</taxon>
        <taxon>Acidilutibacteraceae</taxon>
        <taxon>Acidilutibacter</taxon>
    </lineage>
</organism>
<keyword evidence="3" id="KW-0175">Coiled coil</keyword>
<dbReference type="InterPro" id="IPR040026">
    <property type="entry name" value="FliD"/>
</dbReference>
<keyword evidence="4 5" id="KW-0975">Bacterial flagellum</keyword>
<keyword evidence="5" id="KW-0964">Secreted</keyword>
<dbReference type="InterPro" id="IPR003481">
    <property type="entry name" value="FliD_N"/>
</dbReference>
<dbReference type="Pfam" id="PF02465">
    <property type="entry name" value="FliD_N"/>
    <property type="match status" value="1"/>
</dbReference>
<gene>
    <name evidence="8" type="ORF">EQM13_03735</name>
</gene>
<evidence type="ECO:0000313" key="9">
    <source>
        <dbReference type="Proteomes" id="UP000287969"/>
    </source>
</evidence>
<proteinExistence type="inferred from homology"/>
<dbReference type="KEGG" id="spoa:EQM13_03735"/>
<feature type="domain" description="Flagellar hook-associated protein 2 C-terminal" evidence="7">
    <location>
        <begin position="302"/>
        <end position="604"/>
    </location>
</feature>
<keyword evidence="9" id="KW-1185">Reference proteome</keyword>
<evidence type="ECO:0000256" key="1">
    <source>
        <dbReference type="ARBA" id="ARBA00009764"/>
    </source>
</evidence>
<evidence type="ECO:0000259" key="6">
    <source>
        <dbReference type="Pfam" id="PF02465"/>
    </source>
</evidence>
<dbReference type="Pfam" id="PF07195">
    <property type="entry name" value="FliD_C"/>
    <property type="match status" value="1"/>
</dbReference>
<dbReference type="OrthoDB" id="9776025at2"/>
<evidence type="ECO:0000259" key="7">
    <source>
        <dbReference type="Pfam" id="PF07195"/>
    </source>
</evidence>
<comment type="subunit">
    <text evidence="2 5">Homopentamer.</text>
</comment>
<sequence>MNSSSRITGLASGIDTETIINDLMKAERVKLDEVQQEKQLLVWKQEIYNSLNKDYANFILNTKKDLGLVSTTSTGSYVSNSYDNLTWVKKAISSNENIAKVSATAKSVNGIYNVNVKNLAEGVSLVSTGEISKDENGIKRDVTNLKQLGVNIGENEEKRVTVTTSNGSVTFKFVNSGEKVKVDKDNNIVSININEANLSDLAKAVSDAKVYSEDGKDQKSLGVKANYDSTIDRFFFQTSDTGSKNFLKVEEATVEVGEDGKITVVDGTGKNLFVGSENLLKVAGKDEDNQTFYLSNGIKREGKDAEISFNGAENILLSSNQFTINGIDFNLIDEGSFTVTVDTDVDSVYEKIQKFVDSYNELVEKTSNLLTEKKYRDYQPLTDDQKSDMKEDDIKLWEDKAKSGLLRSDGTLESTMSNMRSWLYNTIEGVSGSFDFIADIGITTESYSQGSVGGKLTIDETKLKEALRKDTNGVLEVLFKEPDYSSEALKGTNAYMQESQMTKEQIEAKRKQSGIVTRVYDSLIQGMGDIVLKSGTGDEADLYRKVKSNMLIDFVTKYGSISTIDEDVLDLDQKIYDLNQYLSDKEESYYTKFTAMEKAIASMSSQSSWLTQQFSQQ</sequence>
<evidence type="ECO:0000256" key="5">
    <source>
        <dbReference type="RuleBase" id="RU362066"/>
    </source>
</evidence>
<evidence type="ECO:0000313" key="8">
    <source>
        <dbReference type="EMBL" id="QAT60752.1"/>
    </source>
</evidence>
<dbReference type="GO" id="GO:0007155">
    <property type="term" value="P:cell adhesion"/>
    <property type="evidence" value="ECO:0007669"/>
    <property type="project" value="InterPro"/>
</dbReference>
<evidence type="ECO:0000256" key="4">
    <source>
        <dbReference type="ARBA" id="ARBA00023143"/>
    </source>
</evidence>
<evidence type="ECO:0000256" key="3">
    <source>
        <dbReference type="ARBA" id="ARBA00023054"/>
    </source>
</evidence>
<dbReference type="AlphaFoldDB" id="A0A410Q9S1"/>
<dbReference type="Proteomes" id="UP000287969">
    <property type="component" value="Chromosome"/>
</dbReference>
<accession>A0A410Q9S1</accession>
<dbReference type="GO" id="GO:0071973">
    <property type="term" value="P:bacterial-type flagellum-dependent cell motility"/>
    <property type="evidence" value="ECO:0007669"/>
    <property type="project" value="TreeGrafter"/>
</dbReference>
<dbReference type="RefSeq" id="WP_128751998.1">
    <property type="nucleotide sequence ID" value="NZ_CP035282.1"/>
</dbReference>
<dbReference type="PANTHER" id="PTHR30288:SF0">
    <property type="entry name" value="FLAGELLAR HOOK-ASSOCIATED PROTEIN 2"/>
    <property type="match status" value="1"/>
</dbReference>
<dbReference type="EMBL" id="CP035282">
    <property type="protein sequence ID" value="QAT60752.1"/>
    <property type="molecule type" value="Genomic_DNA"/>
</dbReference>